<dbReference type="PANTHER" id="PTHR30419">
    <property type="entry name" value="HTH-TYPE TRANSCRIPTIONAL REGULATOR YBHD"/>
    <property type="match status" value="1"/>
</dbReference>
<organism evidence="6 7">
    <name type="scientific">Pikeienuella piscinae</name>
    <dbReference type="NCBI Taxonomy" id="2748098"/>
    <lineage>
        <taxon>Bacteria</taxon>
        <taxon>Pseudomonadati</taxon>
        <taxon>Pseudomonadota</taxon>
        <taxon>Alphaproteobacteria</taxon>
        <taxon>Rhodobacterales</taxon>
        <taxon>Paracoccaceae</taxon>
        <taxon>Pikeienuella</taxon>
    </lineage>
</organism>
<gene>
    <name evidence="6" type="ORF">G5B40_05440</name>
</gene>
<feature type="domain" description="HTH lysR-type" evidence="5">
    <location>
        <begin position="1"/>
        <end position="60"/>
    </location>
</feature>
<dbReference type="InterPro" id="IPR036390">
    <property type="entry name" value="WH_DNA-bd_sf"/>
</dbReference>
<evidence type="ECO:0000313" key="6">
    <source>
        <dbReference type="EMBL" id="QIE54942.1"/>
    </source>
</evidence>
<protein>
    <submittedName>
        <fullName evidence="6">LysR family transcriptional regulator</fullName>
    </submittedName>
</protein>
<comment type="similarity">
    <text evidence="1">Belongs to the LysR transcriptional regulatory family.</text>
</comment>
<dbReference type="InterPro" id="IPR000847">
    <property type="entry name" value="LysR_HTH_N"/>
</dbReference>
<dbReference type="Gene3D" id="3.40.190.290">
    <property type="match status" value="1"/>
</dbReference>
<evidence type="ECO:0000256" key="3">
    <source>
        <dbReference type="ARBA" id="ARBA00023125"/>
    </source>
</evidence>
<evidence type="ECO:0000259" key="5">
    <source>
        <dbReference type="PROSITE" id="PS50931"/>
    </source>
</evidence>
<dbReference type="Proteomes" id="UP000503336">
    <property type="component" value="Chromosome"/>
</dbReference>
<dbReference type="SUPFAM" id="SSF46785">
    <property type="entry name" value="Winged helix' DNA-binding domain"/>
    <property type="match status" value="1"/>
</dbReference>
<dbReference type="GO" id="GO:0005829">
    <property type="term" value="C:cytosol"/>
    <property type="evidence" value="ECO:0007669"/>
    <property type="project" value="TreeGrafter"/>
</dbReference>
<dbReference type="SUPFAM" id="SSF53850">
    <property type="entry name" value="Periplasmic binding protein-like II"/>
    <property type="match status" value="1"/>
</dbReference>
<keyword evidence="2" id="KW-0805">Transcription regulation</keyword>
<sequence length="309" mass="33652">MRFDLTTLRILIAVYNLESLTKAADQEHIAPSAVSKRINDLEAELGVQLFYRHPRGVSATPAGEVMVVHTRRIFDILNDMTADLSLYKEGQSGQVRISAHSSAVHQYLPADIVSFNRAYPDVRVVLSEETSVEVLQSLLDGVSDIGVIAAHVALPDCVSAFRYRVDQLVALLPPEDPLAARDSIDFFELRDHSMIGLEFGSSLQALLMEAAQSLGFQLKNSIKVVTFGSAVSMAAAGLGVTIVPVNVARSFKSAERLVGVPLRDAWARRELAVCARTAQKTTACVRLMLEHLSRSAEAYPNANPAVPNE</sequence>
<dbReference type="GO" id="GO:0003700">
    <property type="term" value="F:DNA-binding transcription factor activity"/>
    <property type="evidence" value="ECO:0007669"/>
    <property type="project" value="InterPro"/>
</dbReference>
<dbReference type="FunFam" id="1.10.10.10:FF:000001">
    <property type="entry name" value="LysR family transcriptional regulator"/>
    <property type="match status" value="1"/>
</dbReference>
<evidence type="ECO:0000256" key="2">
    <source>
        <dbReference type="ARBA" id="ARBA00023015"/>
    </source>
</evidence>
<proteinExistence type="inferred from homology"/>
<keyword evidence="3" id="KW-0238">DNA-binding</keyword>
<evidence type="ECO:0000256" key="1">
    <source>
        <dbReference type="ARBA" id="ARBA00009437"/>
    </source>
</evidence>
<dbReference type="RefSeq" id="WP_165096015.1">
    <property type="nucleotide sequence ID" value="NZ_CP049056.1"/>
</dbReference>
<keyword evidence="7" id="KW-1185">Reference proteome</keyword>
<evidence type="ECO:0000256" key="4">
    <source>
        <dbReference type="ARBA" id="ARBA00023163"/>
    </source>
</evidence>
<evidence type="ECO:0000313" key="7">
    <source>
        <dbReference type="Proteomes" id="UP000503336"/>
    </source>
</evidence>
<keyword evidence="4" id="KW-0804">Transcription</keyword>
<dbReference type="InterPro" id="IPR005119">
    <property type="entry name" value="LysR_subst-bd"/>
</dbReference>
<reference evidence="6 7" key="1">
    <citation type="submission" date="2020-02" db="EMBL/GenBank/DDBJ databases">
        <title>complete genome sequence of Rhodobacteraceae bacterium.</title>
        <authorList>
            <person name="Park J."/>
            <person name="Kim Y.-S."/>
            <person name="Kim K.-H."/>
        </authorList>
    </citation>
    <scope>NUCLEOTIDE SEQUENCE [LARGE SCALE GENOMIC DNA]</scope>
    <source>
        <strain evidence="6 7">RR4-56</strain>
    </source>
</reference>
<dbReference type="InterPro" id="IPR036388">
    <property type="entry name" value="WH-like_DNA-bd_sf"/>
</dbReference>
<dbReference type="KEGG" id="hdh:G5B40_05440"/>
<dbReference type="EMBL" id="CP049056">
    <property type="protein sequence ID" value="QIE54942.1"/>
    <property type="molecule type" value="Genomic_DNA"/>
</dbReference>
<dbReference type="InterPro" id="IPR050950">
    <property type="entry name" value="HTH-type_LysR_regulators"/>
</dbReference>
<dbReference type="Gene3D" id="1.10.10.10">
    <property type="entry name" value="Winged helix-like DNA-binding domain superfamily/Winged helix DNA-binding domain"/>
    <property type="match status" value="1"/>
</dbReference>
<dbReference type="AlphaFoldDB" id="A0A7L5BTV3"/>
<dbReference type="PROSITE" id="PS50931">
    <property type="entry name" value="HTH_LYSR"/>
    <property type="match status" value="1"/>
</dbReference>
<name>A0A7L5BTV3_9RHOB</name>
<dbReference type="Pfam" id="PF00126">
    <property type="entry name" value="HTH_1"/>
    <property type="match status" value="1"/>
</dbReference>
<dbReference type="GO" id="GO:0003677">
    <property type="term" value="F:DNA binding"/>
    <property type="evidence" value="ECO:0007669"/>
    <property type="project" value="UniProtKB-KW"/>
</dbReference>
<accession>A0A7L5BTV3</accession>
<dbReference type="Pfam" id="PF03466">
    <property type="entry name" value="LysR_substrate"/>
    <property type="match status" value="1"/>
</dbReference>
<dbReference type="PANTHER" id="PTHR30419:SF2">
    <property type="entry name" value="LYSR FAMILY TRANSCRIPTIONAL REGULATOR"/>
    <property type="match status" value="1"/>
</dbReference>